<keyword evidence="1" id="KW-0175">Coiled coil</keyword>
<accession>F5RBT1</accession>
<sequence>MKITRISAQNYLGIRAADIALDRPVQLFAGRNGAGKSSLMEGIRHALTGETVRVSLKKDYGSLLTEGAESGFVEVLSDGGAYAVALPSGKGAASGETALPYLLDAQRFASLSPDERRAFLFGLMGLSSSGDAVKKRLADKGFDGARVALVMPLLRAGFEAACKEAQNRARDAKAAWKTVTGGETWGKDKAAGWRPAALPEGAAKAPGLLENARAKLAEADGALATAQQALGAARSAAQAREEQEQQRVQLEERAGRLERIRAKLAKDEAELADWEQKVADAKAAAGGAKKVRAVLEDAVLRGLAEVAAEFLTIAETSTGIVVSESGEILEWDQGLMNRARAHVTEYRAQSGAAPAEDAQSASKLAEYEKARDLLKSAVANGRRDLAAAEAAEAQLVELDKAAAGGDAQNFDELREDVQQKIEARDAWRADVAKYQALTEQAARQEKVVTEAALHHTDVLAWLEIADALSPDGIPGEMLAEALDPINQRLLRSSEASNWERVVIHTDMRVTCGLRPYALLSESEKWRADAMIAEAVSYLSGLRLLVLDRFDVLDLTGRADALEWLDALTEADEIDTALVFGTLKALPGGLPDSMQAHWIDGGVVGQMREAA</sequence>
<proteinExistence type="predicted"/>
<dbReference type="AlphaFoldDB" id="F5RBT1"/>
<evidence type="ECO:0000259" key="2">
    <source>
        <dbReference type="Pfam" id="PF13476"/>
    </source>
</evidence>
<dbReference type="eggNOG" id="COG0419">
    <property type="taxonomic scope" value="Bacteria"/>
</dbReference>
<evidence type="ECO:0000313" key="4">
    <source>
        <dbReference type="Proteomes" id="UP000005019"/>
    </source>
</evidence>
<dbReference type="STRING" id="1000565.METUNv1_01726"/>
<dbReference type="Proteomes" id="UP000005019">
    <property type="component" value="Unassembled WGS sequence"/>
</dbReference>
<dbReference type="OrthoDB" id="9815944at2"/>
<dbReference type="EMBL" id="AFHG01000044">
    <property type="protein sequence ID" value="EGK71948.1"/>
    <property type="molecule type" value="Genomic_DNA"/>
</dbReference>
<organism evidence="3 4">
    <name type="scientific">Methyloversatilis universalis (strain ATCC BAA-1314 / DSM 25237 / JCM 13912 / CCUG 52030 / FAM5)</name>
    <dbReference type="NCBI Taxonomy" id="1000565"/>
    <lineage>
        <taxon>Bacteria</taxon>
        <taxon>Pseudomonadati</taxon>
        <taxon>Pseudomonadota</taxon>
        <taxon>Betaproteobacteria</taxon>
        <taxon>Nitrosomonadales</taxon>
        <taxon>Sterolibacteriaceae</taxon>
        <taxon>Methyloversatilis</taxon>
    </lineage>
</organism>
<dbReference type="PANTHER" id="PTHR32114">
    <property type="entry name" value="ABC TRANSPORTER ABCH.3"/>
    <property type="match status" value="1"/>
</dbReference>
<dbReference type="GO" id="GO:0006302">
    <property type="term" value="P:double-strand break repair"/>
    <property type="evidence" value="ECO:0007669"/>
    <property type="project" value="InterPro"/>
</dbReference>
<dbReference type="GO" id="GO:0016887">
    <property type="term" value="F:ATP hydrolysis activity"/>
    <property type="evidence" value="ECO:0007669"/>
    <property type="project" value="InterPro"/>
</dbReference>
<name>F5RBT1_METUF</name>
<evidence type="ECO:0000313" key="3">
    <source>
        <dbReference type="EMBL" id="EGK71948.1"/>
    </source>
</evidence>
<dbReference type="InterPro" id="IPR038729">
    <property type="entry name" value="Rad50/SbcC_AAA"/>
</dbReference>
<evidence type="ECO:0000256" key="1">
    <source>
        <dbReference type="SAM" id="Coils"/>
    </source>
</evidence>
<feature type="domain" description="Rad50/SbcC-type AAA" evidence="2">
    <location>
        <begin position="5"/>
        <end position="59"/>
    </location>
</feature>
<dbReference type="Gene3D" id="3.40.50.300">
    <property type="entry name" value="P-loop containing nucleotide triphosphate hydrolases"/>
    <property type="match status" value="1"/>
</dbReference>
<comment type="caution">
    <text evidence="3">The sequence shown here is derived from an EMBL/GenBank/DDBJ whole genome shotgun (WGS) entry which is preliminary data.</text>
</comment>
<keyword evidence="4" id="KW-1185">Reference proteome</keyword>
<protein>
    <submittedName>
        <fullName evidence="3">RecF</fullName>
    </submittedName>
</protein>
<dbReference type="SUPFAM" id="SSF52540">
    <property type="entry name" value="P-loop containing nucleoside triphosphate hydrolases"/>
    <property type="match status" value="1"/>
</dbReference>
<dbReference type="PANTHER" id="PTHR32114:SF2">
    <property type="entry name" value="ABC TRANSPORTER ABCH.3"/>
    <property type="match status" value="1"/>
</dbReference>
<dbReference type="RefSeq" id="WP_008060773.1">
    <property type="nucleotide sequence ID" value="NZ_AFHG01000044.1"/>
</dbReference>
<feature type="coiled-coil region" evidence="1">
    <location>
        <begin position="209"/>
        <end position="284"/>
    </location>
</feature>
<dbReference type="Pfam" id="PF13476">
    <property type="entry name" value="AAA_23"/>
    <property type="match status" value="1"/>
</dbReference>
<dbReference type="InterPro" id="IPR027417">
    <property type="entry name" value="P-loop_NTPase"/>
</dbReference>
<reference evidence="3 4" key="1">
    <citation type="journal article" date="2011" name="J. Bacteriol.">
        <title>Genome sequence of Methyloversatilis universalis FAM5T, a methylotrophic representative of the order Rhodocyclales.</title>
        <authorList>
            <person name="Kittichotirat W."/>
            <person name="Good N.M."/>
            <person name="Hall R."/>
            <person name="Bringel F."/>
            <person name="Lajus A."/>
            <person name="Medigue C."/>
            <person name="Smalley N.E."/>
            <person name="Beck D."/>
            <person name="Bumgarner R."/>
            <person name="Vuilleumier S."/>
            <person name="Kalyuzhnaya M.G."/>
        </authorList>
    </citation>
    <scope>NUCLEOTIDE SEQUENCE [LARGE SCALE GENOMIC DNA]</scope>
    <source>
        <strain evidence="4">ATCC BAA-1314 / JCM 13912 / FAM5</strain>
    </source>
</reference>
<gene>
    <name evidence="3" type="ORF">METUNv1_01726</name>
</gene>